<evidence type="ECO:0000313" key="7">
    <source>
        <dbReference type="Proteomes" id="UP000695000"/>
    </source>
</evidence>
<dbReference type="InterPro" id="IPR018517">
    <property type="entry name" value="tRNA_hU_synthase_CS"/>
</dbReference>
<reference evidence="8" key="1">
    <citation type="submission" date="2025-08" db="UniProtKB">
        <authorList>
            <consortium name="RefSeq"/>
        </authorList>
    </citation>
    <scope>IDENTIFICATION</scope>
    <source>
        <tissue evidence="8">Whole Larva</tissue>
    </source>
</reference>
<dbReference type="Proteomes" id="UP000695000">
    <property type="component" value="Unplaced"/>
</dbReference>
<dbReference type="GeneID" id="108565288"/>
<comment type="cofactor">
    <cofactor evidence="1">
        <name>FMN</name>
        <dbReference type="ChEBI" id="CHEBI:58210"/>
    </cofactor>
</comment>
<keyword evidence="7" id="KW-1185">Reference proteome</keyword>
<evidence type="ECO:0000313" key="8">
    <source>
        <dbReference type="RefSeq" id="XP_017780157.1"/>
    </source>
</evidence>
<evidence type="ECO:0000256" key="1">
    <source>
        <dbReference type="ARBA" id="ARBA00001917"/>
    </source>
</evidence>
<evidence type="ECO:0000256" key="5">
    <source>
        <dbReference type="ARBA" id="ARBA00023002"/>
    </source>
</evidence>
<feature type="domain" description="DUS-like FMN-binding" evidence="6">
    <location>
        <begin position="26"/>
        <end position="283"/>
    </location>
</feature>
<dbReference type="Gene3D" id="3.20.20.70">
    <property type="entry name" value="Aldolase class I"/>
    <property type="match status" value="1"/>
</dbReference>
<evidence type="ECO:0000259" key="6">
    <source>
        <dbReference type="Pfam" id="PF01207"/>
    </source>
</evidence>
<keyword evidence="2" id="KW-0285">Flavoprotein</keyword>
<keyword evidence="3" id="KW-0288">FMN</keyword>
<dbReference type="PANTHER" id="PTHR11082:SF31">
    <property type="entry name" value="TRNA-DIHYDROURIDINE(20A_20B) SYNTHASE [NAD(P)+]-LIKE"/>
    <property type="match status" value="1"/>
</dbReference>
<accession>A0ABM1N007</accession>
<dbReference type="RefSeq" id="XP_017780157.1">
    <property type="nucleotide sequence ID" value="XM_017924668.1"/>
</dbReference>
<proteinExistence type="predicted"/>
<gene>
    <name evidence="8" type="primary">LOC108565288</name>
</gene>
<dbReference type="PANTHER" id="PTHR11082">
    <property type="entry name" value="TRNA-DIHYDROURIDINE SYNTHASE"/>
    <property type="match status" value="1"/>
</dbReference>
<evidence type="ECO:0000256" key="2">
    <source>
        <dbReference type="ARBA" id="ARBA00022630"/>
    </source>
</evidence>
<organism evidence="7 8">
    <name type="scientific">Nicrophorus vespilloides</name>
    <name type="common">Boreal carrion beetle</name>
    <dbReference type="NCBI Taxonomy" id="110193"/>
    <lineage>
        <taxon>Eukaryota</taxon>
        <taxon>Metazoa</taxon>
        <taxon>Ecdysozoa</taxon>
        <taxon>Arthropoda</taxon>
        <taxon>Hexapoda</taxon>
        <taxon>Insecta</taxon>
        <taxon>Pterygota</taxon>
        <taxon>Neoptera</taxon>
        <taxon>Endopterygota</taxon>
        <taxon>Coleoptera</taxon>
        <taxon>Polyphaga</taxon>
        <taxon>Staphyliniformia</taxon>
        <taxon>Silphidae</taxon>
        <taxon>Nicrophorinae</taxon>
        <taxon>Nicrophorus</taxon>
    </lineage>
</organism>
<keyword evidence="5" id="KW-0560">Oxidoreductase</keyword>
<dbReference type="PROSITE" id="PS01136">
    <property type="entry name" value="UPF0034"/>
    <property type="match status" value="1"/>
</dbReference>
<protein>
    <submittedName>
        <fullName evidence="8">tRNA-dihydrouridine(20a/20b) synthase [NAD(P)+]-like isoform X1</fullName>
    </submittedName>
</protein>
<dbReference type="InterPro" id="IPR013785">
    <property type="entry name" value="Aldolase_TIM"/>
</dbReference>
<sequence length="411" mass="46912">MEEEINPRQSHNINDLFNQRKYLKVCAPMVRYSKLQFRTLVRQYGCDLCFTPMILADSFCKSSHARQNEFTTNADDGPLIVQFAANTVHEFVGAAYMVAPFCDGIDLNCGCPQRWAKQMGLGCAMLDDPEVISNIIKECRNTIPKQFSVSVKMRILNDDKKTVDLCRQFEHAGASFLSVHARTASQSTGDINRNVLKLIQESVRCPIVANGGLTSLNECDELALETGCKGVMVANSLLTNPMLFTGASKPTLNCVQKWINICYNSTVPMSSYSEVTEPKISSRPLNLNFHCFHHHLVFMLEKILPKYKRRVFNKLKEFDDVLAFLEAELLLKPQLYDVDTFRNSYNLTLDYKDTISVYTRLRDRNACNEAFVDESNEYNSEATDGSYFNKKLEQVNEDDVEEVYDWDSLYK</sequence>
<dbReference type="SUPFAM" id="SSF51395">
    <property type="entry name" value="FMN-linked oxidoreductases"/>
    <property type="match status" value="1"/>
</dbReference>
<dbReference type="CDD" id="cd02801">
    <property type="entry name" value="DUS_like_FMN"/>
    <property type="match status" value="1"/>
</dbReference>
<evidence type="ECO:0000256" key="4">
    <source>
        <dbReference type="ARBA" id="ARBA00022694"/>
    </source>
</evidence>
<dbReference type="Pfam" id="PF01207">
    <property type="entry name" value="Dus"/>
    <property type="match status" value="1"/>
</dbReference>
<evidence type="ECO:0000256" key="3">
    <source>
        <dbReference type="ARBA" id="ARBA00022643"/>
    </source>
</evidence>
<dbReference type="InterPro" id="IPR035587">
    <property type="entry name" value="DUS-like_FMN-bd"/>
</dbReference>
<keyword evidence="4" id="KW-0819">tRNA processing</keyword>
<name>A0ABM1N007_NICVS</name>